<dbReference type="PROSITE" id="PS50297">
    <property type="entry name" value="ANK_REP_REGION"/>
    <property type="match status" value="3"/>
</dbReference>
<dbReference type="PRINTS" id="PR01415">
    <property type="entry name" value="ANKYRIN"/>
</dbReference>
<dbReference type="Gene3D" id="1.25.10.10">
    <property type="entry name" value="Leucine-rich Repeat Variant"/>
    <property type="match status" value="1"/>
</dbReference>
<keyword evidence="1" id="KW-0677">Repeat</keyword>
<evidence type="ECO:0000313" key="5">
    <source>
        <dbReference type="EMBL" id="SDR29930.1"/>
    </source>
</evidence>
<evidence type="ECO:0000313" key="6">
    <source>
        <dbReference type="Proteomes" id="UP000217103"/>
    </source>
</evidence>
<keyword evidence="2 3" id="KW-0040">ANK repeat</keyword>
<evidence type="ECO:0000256" key="4">
    <source>
        <dbReference type="SAM" id="MobiDB-lite"/>
    </source>
</evidence>
<dbReference type="AlphaFoldDB" id="A0A1H1HWZ8"/>
<name>A0A1H1HWZ8_9ACTN</name>
<proteinExistence type="predicted"/>
<dbReference type="SMART" id="SM00248">
    <property type="entry name" value="ANK"/>
    <property type="match status" value="4"/>
</dbReference>
<dbReference type="Gene3D" id="1.25.40.20">
    <property type="entry name" value="Ankyrin repeat-containing domain"/>
    <property type="match status" value="2"/>
</dbReference>
<dbReference type="InterPro" id="IPR002110">
    <property type="entry name" value="Ankyrin_rpt"/>
</dbReference>
<gene>
    <name evidence="5" type="ORF">SAMN04489764_4916</name>
</gene>
<dbReference type="SUPFAM" id="SSF48403">
    <property type="entry name" value="Ankyrin repeat"/>
    <property type="match status" value="1"/>
</dbReference>
<dbReference type="RefSeq" id="WP_093262322.1">
    <property type="nucleotide sequence ID" value="NZ_FNKK01000002.1"/>
</dbReference>
<sequence>MYRELLDAVAADDVERVRALLDAGQSADPPEDGGPTALYRAAARGRVEIVRELLAHGAAPDRISVAAPGPAPGEEGAGAGGDDDGLPLCGAAACGDVETVAALLAAGADPRAAERDGWTPLLWAAANGHTAAARTLLEAGADVEAHNDHGDTPLTLAARRGATGVVRALLEHGADPDAPDGDGDTALSIAEDWLGVHLETALLEHAELEAPEGTEFTVTRAPSPDGHDVVTVASRDGEVVLCAQRGHAAVVTLLEQALEIFVPFPDMLRRALAYRDADRDHETWWTVVDALAARDDEETFEAALELCTGDDPRGREFGADLLGALASREDSADSAGLGDQGADETRAARAVPVLRRMAVTEGVEAVLDSVLNALGRYGDPRALPEVLAVIRRPGRTPTPADPMALAAVMPGVGEDGYDDALAELLRMTEDDDPEVREWATQAVAGLQADGEPIRAALAARLEDSNLTAVAEAARGLAERDDARARDGVQRVLAESGDEYARDLAVQAARRLGLPETELHP</sequence>
<protein>
    <submittedName>
        <fullName evidence="5">Ankyrin repeat-containing protein</fullName>
    </submittedName>
</protein>
<dbReference type="InterPro" id="IPR016024">
    <property type="entry name" value="ARM-type_fold"/>
</dbReference>
<dbReference type="PANTHER" id="PTHR24171">
    <property type="entry name" value="ANKYRIN REPEAT DOMAIN-CONTAINING PROTEIN 39-RELATED"/>
    <property type="match status" value="1"/>
</dbReference>
<evidence type="ECO:0000256" key="3">
    <source>
        <dbReference type="PROSITE-ProRule" id="PRU00023"/>
    </source>
</evidence>
<organism evidence="5 6">
    <name type="scientific">Thermostaphylospora chromogena</name>
    <dbReference type="NCBI Taxonomy" id="35622"/>
    <lineage>
        <taxon>Bacteria</taxon>
        <taxon>Bacillati</taxon>
        <taxon>Actinomycetota</taxon>
        <taxon>Actinomycetes</taxon>
        <taxon>Streptosporangiales</taxon>
        <taxon>Thermomonosporaceae</taxon>
        <taxon>Thermostaphylospora</taxon>
    </lineage>
</organism>
<dbReference type="OrthoDB" id="278248at2"/>
<reference evidence="5 6" key="1">
    <citation type="submission" date="2016-10" db="EMBL/GenBank/DDBJ databases">
        <authorList>
            <person name="de Groot N.N."/>
        </authorList>
    </citation>
    <scope>NUCLEOTIDE SEQUENCE [LARGE SCALE GENOMIC DNA]</scope>
    <source>
        <strain evidence="5 6">DSM 43794</strain>
    </source>
</reference>
<dbReference type="InterPro" id="IPR036770">
    <property type="entry name" value="Ankyrin_rpt-contain_sf"/>
</dbReference>
<dbReference type="Proteomes" id="UP000217103">
    <property type="component" value="Unassembled WGS sequence"/>
</dbReference>
<dbReference type="GO" id="GO:0004842">
    <property type="term" value="F:ubiquitin-protein transferase activity"/>
    <property type="evidence" value="ECO:0007669"/>
    <property type="project" value="TreeGrafter"/>
</dbReference>
<dbReference type="PROSITE" id="PS50088">
    <property type="entry name" value="ANK_REPEAT"/>
    <property type="match status" value="3"/>
</dbReference>
<evidence type="ECO:0000256" key="2">
    <source>
        <dbReference type="ARBA" id="ARBA00023043"/>
    </source>
</evidence>
<dbReference type="EMBL" id="FNKK01000002">
    <property type="protein sequence ID" value="SDR29930.1"/>
    <property type="molecule type" value="Genomic_DNA"/>
</dbReference>
<accession>A0A1H1HWZ8</accession>
<feature type="repeat" description="ANK" evidence="3">
    <location>
        <begin position="116"/>
        <end position="148"/>
    </location>
</feature>
<feature type="region of interest" description="Disordered" evidence="4">
    <location>
        <begin position="63"/>
        <end position="82"/>
    </location>
</feature>
<dbReference type="SUPFAM" id="SSF48371">
    <property type="entry name" value="ARM repeat"/>
    <property type="match status" value="1"/>
</dbReference>
<dbReference type="Pfam" id="PF13637">
    <property type="entry name" value="Ank_4"/>
    <property type="match status" value="1"/>
</dbReference>
<dbReference type="GO" id="GO:0085020">
    <property type="term" value="P:protein K6-linked ubiquitination"/>
    <property type="evidence" value="ECO:0007669"/>
    <property type="project" value="TreeGrafter"/>
</dbReference>
<keyword evidence="6" id="KW-1185">Reference proteome</keyword>
<feature type="repeat" description="ANK" evidence="3">
    <location>
        <begin position="33"/>
        <end position="65"/>
    </location>
</feature>
<dbReference type="InterPro" id="IPR011989">
    <property type="entry name" value="ARM-like"/>
</dbReference>
<evidence type="ECO:0000256" key="1">
    <source>
        <dbReference type="ARBA" id="ARBA00022737"/>
    </source>
</evidence>
<feature type="repeat" description="ANK" evidence="3">
    <location>
        <begin position="149"/>
        <end position="181"/>
    </location>
</feature>
<dbReference type="Pfam" id="PF12796">
    <property type="entry name" value="Ank_2"/>
    <property type="match status" value="1"/>
</dbReference>
<dbReference type="STRING" id="35622.SAMN04489764_4916"/>